<dbReference type="InterPro" id="IPR011009">
    <property type="entry name" value="Kinase-like_dom_sf"/>
</dbReference>
<comment type="caution">
    <text evidence="2">The sequence shown here is derived from an EMBL/GenBank/DDBJ whole genome shotgun (WGS) entry which is preliminary data.</text>
</comment>
<protein>
    <recommendedName>
        <fullName evidence="1">Protein kinase domain-containing protein</fullName>
    </recommendedName>
</protein>
<dbReference type="InterPro" id="IPR051678">
    <property type="entry name" value="AGP_Transferase"/>
</dbReference>
<name>A0ABP5LC02_9ACTN</name>
<dbReference type="RefSeq" id="WP_344150499.1">
    <property type="nucleotide sequence ID" value="NZ_BAAAQR010000004.1"/>
</dbReference>
<feature type="domain" description="Protein kinase" evidence="1">
    <location>
        <begin position="18"/>
        <end position="311"/>
    </location>
</feature>
<dbReference type="EMBL" id="BAAAQR010000004">
    <property type="protein sequence ID" value="GAA2144744.1"/>
    <property type="molecule type" value="Genomic_DNA"/>
</dbReference>
<gene>
    <name evidence="2" type="ORF">GCM10009844_18680</name>
</gene>
<dbReference type="Pfam" id="PF01636">
    <property type="entry name" value="APH"/>
    <property type="match status" value="1"/>
</dbReference>
<dbReference type="SUPFAM" id="SSF56112">
    <property type="entry name" value="Protein kinase-like (PK-like)"/>
    <property type="match status" value="1"/>
</dbReference>
<accession>A0ABP5LC02</accession>
<dbReference type="InterPro" id="IPR002575">
    <property type="entry name" value="Aminoglycoside_PTrfase"/>
</dbReference>
<dbReference type="Proteomes" id="UP001501771">
    <property type="component" value="Unassembled WGS sequence"/>
</dbReference>
<dbReference type="PROSITE" id="PS50011">
    <property type="entry name" value="PROTEIN_KINASE_DOM"/>
    <property type="match status" value="1"/>
</dbReference>
<evidence type="ECO:0000313" key="3">
    <source>
        <dbReference type="Proteomes" id="UP001501771"/>
    </source>
</evidence>
<dbReference type="Gene3D" id="3.90.1200.10">
    <property type="match status" value="1"/>
</dbReference>
<reference evidence="3" key="1">
    <citation type="journal article" date="2019" name="Int. J. Syst. Evol. Microbiol.">
        <title>The Global Catalogue of Microorganisms (GCM) 10K type strain sequencing project: providing services to taxonomists for standard genome sequencing and annotation.</title>
        <authorList>
            <consortium name="The Broad Institute Genomics Platform"/>
            <consortium name="The Broad Institute Genome Sequencing Center for Infectious Disease"/>
            <person name="Wu L."/>
            <person name="Ma J."/>
        </authorList>
    </citation>
    <scope>NUCLEOTIDE SEQUENCE [LARGE SCALE GENOMIC DNA]</scope>
    <source>
        <strain evidence="3">JCM 16022</strain>
    </source>
</reference>
<dbReference type="InterPro" id="IPR000719">
    <property type="entry name" value="Prot_kinase_dom"/>
</dbReference>
<keyword evidence="3" id="KW-1185">Reference proteome</keyword>
<proteinExistence type="predicted"/>
<dbReference type="PANTHER" id="PTHR21310">
    <property type="entry name" value="AMINOGLYCOSIDE PHOSPHOTRANSFERASE-RELATED-RELATED"/>
    <property type="match status" value="1"/>
</dbReference>
<organism evidence="2 3">
    <name type="scientific">Nocardioides koreensis</name>
    <dbReference type="NCBI Taxonomy" id="433651"/>
    <lineage>
        <taxon>Bacteria</taxon>
        <taxon>Bacillati</taxon>
        <taxon>Actinomycetota</taxon>
        <taxon>Actinomycetes</taxon>
        <taxon>Propionibacteriales</taxon>
        <taxon>Nocardioidaceae</taxon>
        <taxon>Nocardioides</taxon>
    </lineage>
</organism>
<evidence type="ECO:0000313" key="2">
    <source>
        <dbReference type="EMBL" id="GAA2144744.1"/>
    </source>
</evidence>
<sequence length="311" mass="33773">MQPDLTTPWTELLRRSGLEPHSVLGSGMEGTVVALRGDRVAKIWQRRTLQELEALQRFYEAVTAAAPGIRTPRILQVLTLDGQHATVELRLRGRPLWTADGSSPTLTDRDVSCVADVLAALASVDPDPDLGILPVLEGERAFEAATVPFARSLAELVRRRVERFRAPLLARLPELDALTAAVVDRLEGLEPGKVSLVHGDLIPANILVDDTTAPEAVLDFGFLTTLGDPAFDAAVTASIYDMYGPRAAETEAVLDEALTDRFGHRPERLAAYRAAYALTTSNCFSASGSDGHFEWCARMLERPAVRVALAL</sequence>
<evidence type="ECO:0000259" key="1">
    <source>
        <dbReference type="PROSITE" id="PS50011"/>
    </source>
</evidence>